<dbReference type="Proteomes" id="UP000650605">
    <property type="component" value="Unassembled WGS sequence"/>
</dbReference>
<keyword evidence="1" id="KW-0472">Membrane</keyword>
<keyword evidence="1" id="KW-0812">Transmembrane</keyword>
<comment type="caution">
    <text evidence="2">The sequence shown here is derived from an EMBL/GenBank/DDBJ whole genome shotgun (WGS) entry which is preliminary data.</text>
</comment>
<protein>
    <submittedName>
        <fullName evidence="2">Uncharacterized protein</fullName>
    </submittedName>
</protein>
<keyword evidence="1" id="KW-1133">Transmembrane helix</keyword>
<feature type="transmembrane region" description="Helical" evidence="1">
    <location>
        <begin position="12"/>
        <end position="33"/>
    </location>
</feature>
<evidence type="ECO:0000256" key="1">
    <source>
        <dbReference type="SAM" id="Phobius"/>
    </source>
</evidence>
<evidence type="ECO:0000313" key="2">
    <source>
        <dbReference type="EMBL" id="MBM0634832.1"/>
    </source>
</evidence>
<proteinExistence type="predicted"/>
<dbReference type="EMBL" id="JAEHFQ010000009">
    <property type="protein sequence ID" value="MBM0634832.1"/>
    <property type="molecule type" value="Genomic_DNA"/>
</dbReference>
<feature type="transmembrane region" description="Helical" evidence="1">
    <location>
        <begin position="63"/>
        <end position="85"/>
    </location>
</feature>
<sequence length="152" mass="17010">MKIKITPLLRLIQGLLWFKILVIIIAGCVFISAQPTGGESRLIHMASRTLSITPPLEGSTAHMVGFVFGKLLFRLLPTIMILLFIATKKYKLTLTLLLFVSIFGLNINGIDPFFPVHICMLISILVHKPSRMYLKQIPLPAKEAEDISIAKR</sequence>
<dbReference type="AlphaFoldDB" id="A0A8I1IS10"/>
<reference evidence="2" key="1">
    <citation type="submission" date="2020-12" db="EMBL/GenBank/DDBJ databases">
        <title>Paenibacillus polymyxa LMG 27872: a double-edged sword.</title>
        <authorList>
            <person name="Langendries S."/>
            <person name="Garcia Mendez S."/>
            <person name="Beirinckx S."/>
            <person name="Viaene T."/>
            <person name="Baeyen S."/>
            <person name="Goeminne G."/>
            <person name="Willems A."/>
            <person name="Debode J."/>
            <person name="Goormachtig S."/>
        </authorList>
    </citation>
    <scope>NUCLEOTIDE SEQUENCE</scope>
    <source>
        <strain evidence="2">LMG 27872</strain>
    </source>
</reference>
<accession>A0A8I1IS10</accession>
<feature type="transmembrane region" description="Helical" evidence="1">
    <location>
        <begin position="92"/>
        <end position="107"/>
    </location>
</feature>
<name>A0A8I1IS10_PAEPO</name>
<dbReference type="RefSeq" id="WP_069010752.1">
    <property type="nucleotide sequence ID" value="NZ_JAEHFQ010000009.1"/>
</dbReference>
<evidence type="ECO:0000313" key="3">
    <source>
        <dbReference type="Proteomes" id="UP000650605"/>
    </source>
</evidence>
<gene>
    <name evidence="2" type="ORF">JDW19_17120</name>
</gene>
<organism evidence="2 3">
    <name type="scientific">Paenibacillus polymyxa</name>
    <name type="common">Bacillus polymyxa</name>
    <dbReference type="NCBI Taxonomy" id="1406"/>
    <lineage>
        <taxon>Bacteria</taxon>
        <taxon>Bacillati</taxon>
        <taxon>Bacillota</taxon>
        <taxon>Bacilli</taxon>
        <taxon>Bacillales</taxon>
        <taxon>Paenibacillaceae</taxon>
        <taxon>Paenibacillus</taxon>
    </lineage>
</organism>